<organism evidence="7">
    <name type="scientific">Magallana gigas</name>
    <name type="common">Pacific oyster</name>
    <name type="synonym">Crassostrea gigas</name>
    <dbReference type="NCBI Taxonomy" id="29159"/>
    <lineage>
        <taxon>Eukaryota</taxon>
        <taxon>Metazoa</taxon>
        <taxon>Spiralia</taxon>
        <taxon>Lophotrochozoa</taxon>
        <taxon>Mollusca</taxon>
        <taxon>Bivalvia</taxon>
        <taxon>Autobranchia</taxon>
        <taxon>Pteriomorphia</taxon>
        <taxon>Ostreida</taxon>
        <taxon>Ostreoidea</taxon>
        <taxon>Ostreidae</taxon>
        <taxon>Magallana</taxon>
    </lineage>
</organism>
<evidence type="ECO:0000256" key="5">
    <source>
        <dbReference type="ARBA" id="ARBA00034078"/>
    </source>
</evidence>
<keyword evidence="9" id="KW-1185">Reference proteome</keyword>
<feature type="domain" description="Iron-binding zinc finger CDGSH type" evidence="6">
    <location>
        <begin position="106"/>
        <end position="141"/>
    </location>
</feature>
<reference evidence="7" key="1">
    <citation type="journal article" date="2012" name="Nature">
        <title>The oyster genome reveals stress adaptation and complexity of shell formation.</title>
        <authorList>
            <person name="Zhang G."/>
            <person name="Fang X."/>
            <person name="Guo X."/>
            <person name="Li L."/>
            <person name="Luo R."/>
            <person name="Xu F."/>
            <person name="Yang P."/>
            <person name="Zhang L."/>
            <person name="Wang X."/>
            <person name="Qi H."/>
            <person name="Xiong Z."/>
            <person name="Que H."/>
            <person name="Xie Y."/>
            <person name="Holland P.W."/>
            <person name="Paps J."/>
            <person name="Zhu Y."/>
            <person name="Wu F."/>
            <person name="Chen Y."/>
            <person name="Wang J."/>
            <person name="Peng C."/>
            <person name="Meng J."/>
            <person name="Yang L."/>
            <person name="Liu J."/>
            <person name="Wen B."/>
            <person name="Zhang N."/>
            <person name="Huang Z."/>
            <person name="Zhu Q."/>
            <person name="Feng Y."/>
            <person name="Mount A."/>
            <person name="Hedgecock D."/>
            <person name="Xu Z."/>
            <person name="Liu Y."/>
            <person name="Domazet-Loso T."/>
            <person name="Du Y."/>
            <person name="Sun X."/>
            <person name="Zhang S."/>
            <person name="Liu B."/>
            <person name="Cheng P."/>
            <person name="Jiang X."/>
            <person name="Li J."/>
            <person name="Fan D."/>
            <person name="Wang W."/>
            <person name="Fu W."/>
            <person name="Wang T."/>
            <person name="Wang B."/>
            <person name="Zhang J."/>
            <person name="Peng Z."/>
            <person name="Li Y."/>
            <person name="Li N."/>
            <person name="Wang J."/>
            <person name="Chen M."/>
            <person name="He Y."/>
            <person name="Tan F."/>
            <person name="Song X."/>
            <person name="Zheng Q."/>
            <person name="Huang R."/>
            <person name="Yang H."/>
            <person name="Du X."/>
            <person name="Chen L."/>
            <person name="Yang M."/>
            <person name="Gaffney P.M."/>
            <person name="Wang S."/>
            <person name="Luo L."/>
            <person name="She Z."/>
            <person name="Ming Y."/>
            <person name="Huang W."/>
            <person name="Zhang S."/>
            <person name="Huang B."/>
            <person name="Zhang Y."/>
            <person name="Qu T."/>
            <person name="Ni P."/>
            <person name="Miao G."/>
            <person name="Wang J."/>
            <person name="Wang Q."/>
            <person name="Steinberg C.E."/>
            <person name="Wang H."/>
            <person name="Li N."/>
            <person name="Qian L."/>
            <person name="Zhang G."/>
            <person name="Li Y."/>
            <person name="Yang H."/>
            <person name="Liu X."/>
            <person name="Wang J."/>
            <person name="Yin Y."/>
            <person name="Wang J."/>
        </authorList>
    </citation>
    <scope>NUCLEOTIDE SEQUENCE [LARGE SCALE GENOMIC DNA]</scope>
    <source>
        <strain evidence="7">05x7-T-G4-1.051#20</strain>
    </source>
</reference>
<evidence type="ECO:0000313" key="7">
    <source>
        <dbReference type="EMBL" id="EKC18794.1"/>
    </source>
</evidence>
<evidence type="ECO:0000256" key="1">
    <source>
        <dbReference type="ARBA" id="ARBA00022714"/>
    </source>
</evidence>
<dbReference type="SMART" id="SM00704">
    <property type="entry name" value="ZnF_CDGSH"/>
    <property type="match status" value="2"/>
</dbReference>
<dbReference type="EnsemblMetazoa" id="G32193.2">
    <property type="protein sequence ID" value="G32193.2:cds"/>
    <property type="gene ID" value="G32193"/>
</dbReference>
<dbReference type="HOGENOM" id="CLU_145019_0_1_1"/>
<dbReference type="InterPro" id="IPR018967">
    <property type="entry name" value="FeS-contain_CDGSH-typ"/>
</dbReference>
<evidence type="ECO:0000256" key="3">
    <source>
        <dbReference type="ARBA" id="ARBA00023004"/>
    </source>
</evidence>
<evidence type="ECO:0000256" key="4">
    <source>
        <dbReference type="ARBA" id="ARBA00023014"/>
    </source>
</evidence>
<dbReference type="EnsemblMetazoa" id="G32193.4">
    <property type="protein sequence ID" value="G32193.4:cds"/>
    <property type="gene ID" value="G32193"/>
</dbReference>
<dbReference type="PANTHER" id="PTHR46491:SF3">
    <property type="entry name" value="CDGSH IRON-SULFUR DOMAIN-CONTAINING PROTEIN 3, MITOCHONDRIAL"/>
    <property type="match status" value="1"/>
</dbReference>
<reference evidence="8" key="2">
    <citation type="submission" date="2022-08" db="UniProtKB">
        <authorList>
            <consortium name="EnsemblMetazoa"/>
        </authorList>
    </citation>
    <scope>IDENTIFICATION</scope>
    <source>
        <strain evidence="8">05x7-T-G4-1.051#20</strain>
    </source>
</reference>
<evidence type="ECO:0000256" key="2">
    <source>
        <dbReference type="ARBA" id="ARBA00022723"/>
    </source>
</evidence>
<dbReference type="Proteomes" id="UP000005408">
    <property type="component" value="Unassembled WGS sequence"/>
</dbReference>
<dbReference type="EMBL" id="JH815771">
    <property type="protein sequence ID" value="EKC18794.1"/>
    <property type="molecule type" value="Genomic_DNA"/>
</dbReference>
<gene>
    <name evidence="7" type="ORF">CGI_10011024</name>
</gene>
<evidence type="ECO:0000313" key="9">
    <source>
        <dbReference type="Proteomes" id="UP000005408"/>
    </source>
</evidence>
<dbReference type="InterPro" id="IPR052950">
    <property type="entry name" value="CISD"/>
</dbReference>
<dbReference type="EnsemblMetazoa" id="G32193.1">
    <property type="protein sequence ID" value="G32193.1:cds"/>
    <property type="gene ID" value="G32193"/>
</dbReference>
<name>K1PIR9_MAGGI</name>
<evidence type="ECO:0000313" key="8">
    <source>
        <dbReference type="EnsemblMetazoa" id="G32193.1:cds"/>
    </source>
</evidence>
<dbReference type="Gene3D" id="3.40.5.90">
    <property type="entry name" value="CDGSH iron-sulfur domain, mitoNEET-type"/>
    <property type="match status" value="2"/>
</dbReference>
<dbReference type="GO" id="GO:0046872">
    <property type="term" value="F:metal ion binding"/>
    <property type="evidence" value="ECO:0007669"/>
    <property type="project" value="UniProtKB-KW"/>
</dbReference>
<dbReference type="EnsemblMetazoa" id="G32193.3">
    <property type="protein sequence ID" value="G32193.3:cds"/>
    <property type="gene ID" value="G32193"/>
</dbReference>
<protein>
    <submittedName>
        <fullName evidence="7 8">CDGSH iron sulfur domain-containing protein 3, mitochondrial</fullName>
    </submittedName>
</protein>
<evidence type="ECO:0000259" key="6">
    <source>
        <dbReference type="SMART" id="SM00704"/>
    </source>
</evidence>
<dbReference type="OMA" id="KYSWCAC"/>
<accession>K1PIR9</accession>
<comment type="cofactor">
    <cofactor evidence="5">
        <name>[2Fe-2S] cluster</name>
        <dbReference type="ChEBI" id="CHEBI:190135"/>
    </cofactor>
</comment>
<dbReference type="PANTHER" id="PTHR46491">
    <property type="entry name" value="CDGSH IRON SULFUR DOMAIN PROTEIN HOMOLOG"/>
    <property type="match status" value="1"/>
</dbReference>
<dbReference type="AlphaFoldDB" id="K1PIR9"/>
<dbReference type="GO" id="GO:0051537">
    <property type="term" value="F:2 iron, 2 sulfur cluster binding"/>
    <property type="evidence" value="ECO:0007669"/>
    <property type="project" value="UniProtKB-KW"/>
</dbReference>
<keyword evidence="4" id="KW-0411">Iron-sulfur</keyword>
<dbReference type="GO" id="GO:0005739">
    <property type="term" value="C:mitochondrion"/>
    <property type="evidence" value="ECO:0007669"/>
    <property type="project" value="TreeGrafter"/>
</dbReference>
<keyword evidence="3" id="KW-0408">Iron</keyword>
<proteinExistence type="predicted"/>
<dbReference type="OrthoDB" id="15717at2759"/>
<dbReference type="KEGG" id="crg:105328598"/>
<keyword evidence="2" id="KW-0479">Metal-binding</keyword>
<keyword evidence="1" id="KW-0001">2Fe-2S</keyword>
<feature type="domain" description="Iron-binding zinc finger CDGSH type" evidence="6">
    <location>
        <begin position="60"/>
        <end position="97"/>
    </location>
</feature>
<sequence length="149" mass="17559">MALSMKHLSSLKNISFIRQNQTCLVAVRHRYFRKGFDPESEVLKEYENQVLGVKGKVYEKKPAKVELKPGKNYHWCSCGYSHSQPLCDGTHKTLADRNWTKVKFKPLVFRVEEEKTYFLCNCKQTKNQPFCDGTHRELEEQDKWKGKKE</sequence>
<dbReference type="InterPro" id="IPR042216">
    <property type="entry name" value="MitoNEET_CISD"/>
</dbReference>
<dbReference type="Pfam" id="PF09360">
    <property type="entry name" value="zf-CDGSH"/>
    <property type="match status" value="2"/>
</dbReference>